<dbReference type="PRINTS" id="PR00465">
    <property type="entry name" value="EP450IV"/>
</dbReference>
<keyword evidence="7" id="KW-0503">Monooxygenase</keyword>
<sequence length="503" mass="56753">MSILVIIALGVFTALLFQYKKSSNHLIDNEYKSPPLLNTCDCLGIIRLVKLIWHYQRSNVCQYTDHLFKMYGHTYALNLLGKQIIFTHNAHNITRVLSTGFADYFPAGNSGTLFSHATPHGIFATKNLNEWKKKRKALQTPLANNREICDLNILERHVEKFLRSVPTDQEAFDIQAKFADLCTDIMASFALGVSTNQLGSTPSAPNKLFVENLNYIKSVIARSGFLGPLHHLIPKRRFRIACDDARNYATVHVNEQLESPGNFSDGNGAEGIMRPSLFLRRFDRDTHDANKLSSHSLSILLAAVDSMATMLSATFFLLAQDERVTAKLRATILENVGYGQPTYEQLQSMEYLRFVLNEAMRLFPAVPFDARVATKDTLLPYGGSSNGMSNVLVRKGTLVMISIRASHRLSDIFSDKPDEFYPERWEGLQRDPPGYLPFLQGPRACPGRRYAMTQISYIVIRILQTVSNIEGYNRGEWKEKFGFGYENANGVIIGLHRDFPIKG</sequence>
<reference evidence="9 10" key="1">
    <citation type="submission" date="2024-07" db="EMBL/GenBank/DDBJ databases">
        <title>Section-level genome sequencing and comparative genomics of Aspergillus sections Usti and Cavernicolus.</title>
        <authorList>
            <consortium name="Lawrence Berkeley National Laboratory"/>
            <person name="Nybo J.L."/>
            <person name="Vesth T.C."/>
            <person name="Theobald S."/>
            <person name="Frisvad J.C."/>
            <person name="Larsen T.O."/>
            <person name="Kjaerboelling I."/>
            <person name="Rothschild-Mancinelli K."/>
            <person name="Lyhne E.K."/>
            <person name="Kogle M.E."/>
            <person name="Barry K."/>
            <person name="Clum A."/>
            <person name="Na H."/>
            <person name="Ledsgaard L."/>
            <person name="Lin J."/>
            <person name="Lipzen A."/>
            <person name="Kuo A."/>
            <person name="Riley R."/>
            <person name="Mondo S."/>
            <person name="Labutti K."/>
            <person name="Haridas S."/>
            <person name="Pangalinan J."/>
            <person name="Salamov A.A."/>
            <person name="Simmons B.A."/>
            <person name="Magnuson J.K."/>
            <person name="Chen J."/>
            <person name="Drula E."/>
            <person name="Henrissat B."/>
            <person name="Wiebenga A."/>
            <person name="Lubbers R.J."/>
            <person name="Gomes A.C."/>
            <person name="Makela M.R."/>
            <person name="Stajich J."/>
            <person name="Grigoriev I.V."/>
            <person name="Mortensen U.H."/>
            <person name="De Vries R.P."/>
            <person name="Baker S.E."/>
            <person name="Andersen M.R."/>
        </authorList>
    </citation>
    <scope>NUCLEOTIDE SEQUENCE [LARGE SCALE GENOMIC DNA]</scope>
    <source>
        <strain evidence="9 10">CBS 209.92</strain>
    </source>
</reference>
<comment type="similarity">
    <text evidence="2">Belongs to the cytochrome P450 family.</text>
</comment>
<proteinExistence type="inferred from homology"/>
<evidence type="ECO:0000313" key="9">
    <source>
        <dbReference type="EMBL" id="KAL2793267.1"/>
    </source>
</evidence>
<protein>
    <submittedName>
        <fullName evidence="9">Cytochrome P450</fullName>
    </submittedName>
</protein>
<keyword evidence="5" id="KW-0560">Oxidoreductase</keyword>
<name>A0ABR4G2M5_9EURO</name>
<evidence type="ECO:0000256" key="6">
    <source>
        <dbReference type="ARBA" id="ARBA00023004"/>
    </source>
</evidence>
<feature type="signal peptide" evidence="8">
    <location>
        <begin position="1"/>
        <end position="22"/>
    </location>
</feature>
<comment type="caution">
    <text evidence="9">The sequence shown here is derived from an EMBL/GenBank/DDBJ whole genome shotgun (WGS) entry which is preliminary data.</text>
</comment>
<dbReference type="Pfam" id="PF00067">
    <property type="entry name" value="p450"/>
    <property type="match status" value="1"/>
</dbReference>
<keyword evidence="8" id="KW-0732">Signal</keyword>
<evidence type="ECO:0000256" key="2">
    <source>
        <dbReference type="ARBA" id="ARBA00010617"/>
    </source>
</evidence>
<organism evidence="9 10">
    <name type="scientific">Aspergillus keveii</name>
    <dbReference type="NCBI Taxonomy" id="714993"/>
    <lineage>
        <taxon>Eukaryota</taxon>
        <taxon>Fungi</taxon>
        <taxon>Dikarya</taxon>
        <taxon>Ascomycota</taxon>
        <taxon>Pezizomycotina</taxon>
        <taxon>Eurotiomycetes</taxon>
        <taxon>Eurotiomycetidae</taxon>
        <taxon>Eurotiales</taxon>
        <taxon>Aspergillaceae</taxon>
        <taxon>Aspergillus</taxon>
        <taxon>Aspergillus subgen. Nidulantes</taxon>
    </lineage>
</organism>
<dbReference type="PRINTS" id="PR00385">
    <property type="entry name" value="P450"/>
</dbReference>
<evidence type="ECO:0000256" key="5">
    <source>
        <dbReference type="ARBA" id="ARBA00023002"/>
    </source>
</evidence>
<evidence type="ECO:0000256" key="4">
    <source>
        <dbReference type="ARBA" id="ARBA00022723"/>
    </source>
</evidence>
<evidence type="ECO:0000256" key="8">
    <source>
        <dbReference type="SAM" id="SignalP"/>
    </source>
</evidence>
<dbReference type="InterPro" id="IPR002403">
    <property type="entry name" value="Cyt_P450_E_grp-IV"/>
</dbReference>
<keyword evidence="10" id="KW-1185">Reference proteome</keyword>
<evidence type="ECO:0000256" key="1">
    <source>
        <dbReference type="ARBA" id="ARBA00001971"/>
    </source>
</evidence>
<dbReference type="EMBL" id="JBFTWV010000060">
    <property type="protein sequence ID" value="KAL2793267.1"/>
    <property type="molecule type" value="Genomic_DNA"/>
</dbReference>
<keyword evidence="3" id="KW-0349">Heme</keyword>
<evidence type="ECO:0000256" key="3">
    <source>
        <dbReference type="ARBA" id="ARBA00022617"/>
    </source>
</evidence>
<dbReference type="InterPro" id="IPR001128">
    <property type="entry name" value="Cyt_P450"/>
</dbReference>
<dbReference type="Proteomes" id="UP001610563">
    <property type="component" value="Unassembled WGS sequence"/>
</dbReference>
<feature type="chain" id="PRO_5046617821" evidence="8">
    <location>
        <begin position="23"/>
        <end position="503"/>
    </location>
</feature>
<dbReference type="InterPro" id="IPR047146">
    <property type="entry name" value="Cyt_P450_E_CYP52_fungi"/>
</dbReference>
<dbReference type="PANTHER" id="PTHR24287:SF17">
    <property type="entry name" value="P450, PUTATIVE (EUROFUNG)-RELATED"/>
    <property type="match status" value="1"/>
</dbReference>
<dbReference type="InterPro" id="IPR036396">
    <property type="entry name" value="Cyt_P450_sf"/>
</dbReference>
<comment type="cofactor">
    <cofactor evidence="1">
        <name>heme</name>
        <dbReference type="ChEBI" id="CHEBI:30413"/>
    </cofactor>
</comment>
<dbReference type="SUPFAM" id="SSF48264">
    <property type="entry name" value="Cytochrome P450"/>
    <property type="match status" value="1"/>
</dbReference>
<gene>
    <name evidence="9" type="ORF">BJX66DRAFT_339022</name>
</gene>
<accession>A0ABR4G2M5</accession>
<keyword evidence="6" id="KW-0408">Iron</keyword>
<evidence type="ECO:0000256" key="7">
    <source>
        <dbReference type="ARBA" id="ARBA00023033"/>
    </source>
</evidence>
<keyword evidence="4" id="KW-0479">Metal-binding</keyword>
<dbReference type="PANTHER" id="PTHR24287">
    <property type="entry name" value="P450, PUTATIVE (EUROFUNG)-RELATED"/>
    <property type="match status" value="1"/>
</dbReference>
<dbReference type="Gene3D" id="1.10.630.10">
    <property type="entry name" value="Cytochrome P450"/>
    <property type="match status" value="1"/>
</dbReference>
<evidence type="ECO:0000313" key="10">
    <source>
        <dbReference type="Proteomes" id="UP001610563"/>
    </source>
</evidence>